<dbReference type="GO" id="GO:0005524">
    <property type="term" value="F:ATP binding"/>
    <property type="evidence" value="ECO:0007669"/>
    <property type="project" value="UniProtKB-UniRule"/>
</dbReference>
<evidence type="ECO:0000313" key="3">
    <source>
        <dbReference type="EMBL" id="KKS46336.1"/>
    </source>
</evidence>
<dbReference type="InterPro" id="IPR011761">
    <property type="entry name" value="ATP-grasp"/>
</dbReference>
<organism evidence="3 4">
    <name type="scientific">Candidatus Gottesmanbacteria bacterium GW2011_GWA2_42_18</name>
    <dbReference type="NCBI Taxonomy" id="1618442"/>
    <lineage>
        <taxon>Bacteria</taxon>
        <taxon>Candidatus Gottesmaniibacteriota</taxon>
    </lineage>
</organism>
<name>A0A0G1BJ84_9BACT</name>
<dbReference type="SUPFAM" id="SSF56059">
    <property type="entry name" value="Glutathione synthetase ATP-binding domain-like"/>
    <property type="match status" value="1"/>
</dbReference>
<keyword evidence="1" id="KW-0547">Nucleotide-binding</keyword>
<dbReference type="GO" id="GO:0046872">
    <property type="term" value="F:metal ion binding"/>
    <property type="evidence" value="ECO:0007669"/>
    <property type="project" value="InterPro"/>
</dbReference>
<dbReference type="EMBL" id="LCDD01000018">
    <property type="protein sequence ID" value="KKS46336.1"/>
    <property type="molecule type" value="Genomic_DNA"/>
</dbReference>
<feature type="domain" description="ATP-grasp" evidence="2">
    <location>
        <begin position="175"/>
        <end position="389"/>
    </location>
</feature>
<dbReference type="AlphaFoldDB" id="A0A0G1BJ84"/>
<reference evidence="3 4" key="1">
    <citation type="journal article" date="2015" name="Nature">
        <title>rRNA introns, odd ribosomes, and small enigmatic genomes across a large radiation of phyla.</title>
        <authorList>
            <person name="Brown C.T."/>
            <person name="Hug L.A."/>
            <person name="Thomas B.C."/>
            <person name="Sharon I."/>
            <person name="Castelle C.J."/>
            <person name="Singh A."/>
            <person name="Wilkins M.J."/>
            <person name="Williams K.H."/>
            <person name="Banfield J.F."/>
        </authorList>
    </citation>
    <scope>NUCLEOTIDE SEQUENCE [LARGE SCALE GENOMIC DNA]</scope>
</reference>
<keyword evidence="1" id="KW-0067">ATP-binding</keyword>
<proteinExistence type="predicted"/>
<evidence type="ECO:0000313" key="4">
    <source>
        <dbReference type="Proteomes" id="UP000034320"/>
    </source>
</evidence>
<accession>A0A0G1BJ84</accession>
<evidence type="ECO:0000259" key="2">
    <source>
        <dbReference type="PROSITE" id="PS50975"/>
    </source>
</evidence>
<evidence type="ECO:0000256" key="1">
    <source>
        <dbReference type="PROSITE-ProRule" id="PRU00409"/>
    </source>
</evidence>
<gene>
    <name evidence="3" type="ORF">UV09_C0018G0012</name>
</gene>
<dbReference type="Proteomes" id="UP000034320">
    <property type="component" value="Unassembled WGS sequence"/>
</dbReference>
<dbReference type="PROSITE" id="PS50975">
    <property type="entry name" value="ATP_GRASP"/>
    <property type="match status" value="1"/>
</dbReference>
<sequence length="464" mass="52570">MIKSTIKNSSEITVYISNMSEDVWPFIQSMSDPYERQMEIIENAGLAEHDLFSFTGRDNIILVLPKSVSQKYINYFLELSHNKNFRILTPKFHTGEISKDIISDKQLFVELVNISRNYKKVEIISYTNSSQFLNLVKSIREEGVLIDTPESPAEADSWTVDFFGSKSGIRQLAQQSASREPDFKMPPGLISIDIENTAKMASKMYIKENGLVIKTNKGHAGAGILIFRQNSLPTDYVKCVTEILKQFRHENYWNRFPIIVEKYIDPAQSIGGGYPNAEFRINKNGRVEFLYYCALRVTPSGIFKGVEINNAVLSDQDTAQIMDTGFFLGEQLASRGYRGYFELDFVAAKNGDIFVTESNVRRTGGTHVYHLAKYLFGKDFMYDTFILTNNAYPVKKSGPIVEADRLYDVLSPILYNPVKKEGIVVAGTRLLEQNSFGYVIFGNSKTRAEKIEEMMDKLLAGLSS</sequence>
<comment type="caution">
    <text evidence="3">The sequence shown here is derived from an EMBL/GenBank/DDBJ whole genome shotgun (WGS) entry which is preliminary data.</text>
</comment>
<protein>
    <recommendedName>
        <fullName evidence="2">ATP-grasp domain-containing protein</fullName>
    </recommendedName>
</protein>